<reference evidence="7" key="1">
    <citation type="submission" date="2014-08" db="EMBL/GenBank/DDBJ databases">
        <title>Genomic and Phenotypic Diversity of Colwellia psychrerythraea strains from Disparate Marine Basins.</title>
        <authorList>
            <person name="Techtmann S.M."/>
            <person name="Stelling S.C."/>
            <person name="Utturkar S.M."/>
            <person name="Alshibli N."/>
            <person name="Harris A."/>
            <person name="Brown S.D."/>
            <person name="Hazen T.C."/>
        </authorList>
    </citation>
    <scope>NUCLEOTIDE SEQUENCE [LARGE SCALE GENOMIC DNA]</scope>
    <source>
        <strain evidence="7">ND2E</strain>
    </source>
</reference>
<evidence type="ECO:0000256" key="4">
    <source>
        <dbReference type="ARBA" id="ARBA00022989"/>
    </source>
</evidence>
<name>A0A099KQW0_COLPS</name>
<evidence type="ECO:0000256" key="2">
    <source>
        <dbReference type="ARBA" id="ARBA00022475"/>
    </source>
</evidence>
<sequence length="213" mass="23127" precursor="true">MNIELLITSALMHTVALASPGPDFALVVKLASQESRQVAIAAACGIAFSILVHTVLSLTGVSLVIESSQTLFFIVQLLGSGYLAWIGVGAIKSALKHWRDKYRGTLSENSSHDVSVKQGFMQGFYTNLLNPKAMVFFITLISVIISPEETTSTKVAIAVIFLSLSLLWFVFIALILSKPNVQQKVRNATPIINLMTGILFVNVALVIASRLFF</sequence>
<comment type="subcellular location">
    <subcellularLocation>
        <location evidence="1">Cell membrane</location>
        <topology evidence="1">Multi-pass membrane protein</topology>
    </subcellularLocation>
</comment>
<dbReference type="InterPro" id="IPR001123">
    <property type="entry name" value="LeuE-type"/>
</dbReference>
<evidence type="ECO:0000256" key="1">
    <source>
        <dbReference type="ARBA" id="ARBA00004651"/>
    </source>
</evidence>
<organism evidence="7">
    <name type="scientific">Colwellia psychrerythraea</name>
    <name type="common">Vibrio psychroerythus</name>
    <dbReference type="NCBI Taxonomy" id="28229"/>
    <lineage>
        <taxon>Bacteria</taxon>
        <taxon>Pseudomonadati</taxon>
        <taxon>Pseudomonadota</taxon>
        <taxon>Gammaproteobacteria</taxon>
        <taxon>Alteromonadales</taxon>
        <taxon>Colwelliaceae</taxon>
        <taxon>Colwellia</taxon>
    </lineage>
</organism>
<feature type="transmembrane region" description="Helical" evidence="6">
    <location>
        <begin position="157"/>
        <end position="176"/>
    </location>
</feature>
<dbReference type="PATRIC" id="fig|28229.4.peg.1874"/>
<dbReference type="PANTHER" id="PTHR30086:SF17">
    <property type="entry name" value="LYSE FAMILY TRANSLOCATOR"/>
    <property type="match status" value="1"/>
</dbReference>
<dbReference type="OrthoDB" id="581870at2"/>
<dbReference type="AlphaFoldDB" id="A0A099KQW0"/>
<dbReference type="GO" id="GO:0015171">
    <property type="term" value="F:amino acid transmembrane transporter activity"/>
    <property type="evidence" value="ECO:0007669"/>
    <property type="project" value="TreeGrafter"/>
</dbReference>
<feature type="transmembrane region" description="Helical" evidence="6">
    <location>
        <begin position="124"/>
        <end position="145"/>
    </location>
</feature>
<accession>A0A099KQW0</accession>
<keyword evidence="3 6" id="KW-0812">Transmembrane</keyword>
<evidence type="ECO:0000256" key="5">
    <source>
        <dbReference type="ARBA" id="ARBA00023136"/>
    </source>
</evidence>
<keyword evidence="2" id="KW-1003">Cell membrane</keyword>
<keyword evidence="4 6" id="KW-1133">Transmembrane helix</keyword>
<dbReference type="EMBL" id="JQED01000017">
    <property type="protein sequence ID" value="KGJ92585.1"/>
    <property type="molecule type" value="Genomic_DNA"/>
</dbReference>
<dbReference type="PANTHER" id="PTHR30086">
    <property type="entry name" value="ARGININE EXPORTER PROTEIN ARGO"/>
    <property type="match status" value="1"/>
</dbReference>
<evidence type="ECO:0000256" key="3">
    <source>
        <dbReference type="ARBA" id="ARBA00022692"/>
    </source>
</evidence>
<keyword evidence="5 6" id="KW-0472">Membrane</keyword>
<comment type="caution">
    <text evidence="7">The sequence shown here is derived from an EMBL/GenBank/DDBJ whole genome shotgun (WGS) entry which is preliminary data.</text>
</comment>
<evidence type="ECO:0000256" key="6">
    <source>
        <dbReference type="SAM" id="Phobius"/>
    </source>
</evidence>
<proteinExistence type="predicted"/>
<dbReference type="Proteomes" id="UP000029843">
    <property type="component" value="Unassembled WGS sequence"/>
</dbReference>
<evidence type="ECO:0000313" key="7">
    <source>
        <dbReference type="EMBL" id="KGJ92585.1"/>
    </source>
</evidence>
<gene>
    <name evidence="7" type="ORF">ND2E_2833</name>
</gene>
<protein>
    <submittedName>
        <fullName evidence="7">Lysine exporter protein (LYSE/YGGA)</fullName>
    </submittedName>
</protein>
<dbReference type="RefSeq" id="WP_033093604.1">
    <property type="nucleotide sequence ID" value="NZ_JQED01000017.1"/>
</dbReference>
<feature type="transmembrane region" description="Helical" evidence="6">
    <location>
        <begin position="40"/>
        <end position="65"/>
    </location>
</feature>
<feature type="transmembrane region" description="Helical" evidence="6">
    <location>
        <begin position="71"/>
        <end position="91"/>
    </location>
</feature>
<dbReference type="GO" id="GO:0005886">
    <property type="term" value="C:plasma membrane"/>
    <property type="evidence" value="ECO:0007669"/>
    <property type="project" value="UniProtKB-SubCell"/>
</dbReference>
<feature type="transmembrane region" description="Helical" evidence="6">
    <location>
        <begin position="6"/>
        <end position="28"/>
    </location>
</feature>
<dbReference type="Pfam" id="PF01810">
    <property type="entry name" value="LysE"/>
    <property type="match status" value="1"/>
</dbReference>
<feature type="transmembrane region" description="Helical" evidence="6">
    <location>
        <begin position="188"/>
        <end position="212"/>
    </location>
</feature>
<dbReference type="PIRSF" id="PIRSF006324">
    <property type="entry name" value="LeuE"/>
    <property type="match status" value="1"/>
</dbReference>